<dbReference type="EMBL" id="BK015827">
    <property type="protein sequence ID" value="DAE27036.1"/>
    <property type="molecule type" value="Genomic_DNA"/>
</dbReference>
<organism evidence="1">
    <name type="scientific">virus sp. ctah610</name>
    <dbReference type="NCBI Taxonomy" id="2826807"/>
    <lineage>
        <taxon>Viruses</taxon>
    </lineage>
</organism>
<reference evidence="1" key="1">
    <citation type="journal article" date="2021" name="Proc. Natl. Acad. Sci. U.S.A.">
        <title>A Catalog of Tens of Thousands of Viruses from Human Metagenomes Reveals Hidden Associations with Chronic Diseases.</title>
        <authorList>
            <person name="Tisza M.J."/>
            <person name="Buck C.B."/>
        </authorList>
    </citation>
    <scope>NUCLEOTIDE SEQUENCE</scope>
    <source>
        <strain evidence="1">Ctah610</strain>
    </source>
</reference>
<evidence type="ECO:0000313" key="1">
    <source>
        <dbReference type="EMBL" id="DAE27036.1"/>
    </source>
</evidence>
<protein>
    <submittedName>
        <fullName evidence="1">Uncharacterized protein</fullName>
    </submittedName>
</protein>
<sequence>MHLTNISPLCTVYVCLTIPPNFSIWTYPVLFAG</sequence>
<proteinExistence type="predicted"/>
<name>A0A8S5R7R9_9VIRU</name>
<accession>A0A8S5R7R9</accession>